<dbReference type="RefSeq" id="WP_093449308.1">
    <property type="nucleotide sequence ID" value="NZ_BAABWI010000001.1"/>
</dbReference>
<reference evidence="1 2" key="1">
    <citation type="submission" date="2016-10" db="EMBL/GenBank/DDBJ databases">
        <authorList>
            <person name="de Groot N.N."/>
        </authorList>
    </citation>
    <scope>NUCLEOTIDE SEQUENCE [LARGE SCALE GENOMIC DNA]</scope>
    <source>
        <strain evidence="1 2">DSM 29619</strain>
    </source>
</reference>
<evidence type="ECO:0000313" key="1">
    <source>
        <dbReference type="EMBL" id="SFC22841.1"/>
    </source>
</evidence>
<keyword evidence="2" id="KW-1185">Reference proteome</keyword>
<dbReference type="Proteomes" id="UP000231644">
    <property type="component" value="Unassembled WGS sequence"/>
</dbReference>
<organism evidence="1 2">
    <name type="scientific">Pseudooceanicola nitratireducens</name>
    <dbReference type="NCBI Taxonomy" id="517719"/>
    <lineage>
        <taxon>Bacteria</taxon>
        <taxon>Pseudomonadati</taxon>
        <taxon>Pseudomonadota</taxon>
        <taxon>Alphaproteobacteria</taxon>
        <taxon>Rhodobacterales</taxon>
        <taxon>Paracoccaceae</taxon>
        <taxon>Pseudooceanicola</taxon>
    </lineage>
</organism>
<accession>A0A1I1HG71</accession>
<proteinExistence type="predicted"/>
<dbReference type="EMBL" id="FOLX01000001">
    <property type="protein sequence ID" value="SFC22841.1"/>
    <property type="molecule type" value="Genomic_DNA"/>
</dbReference>
<gene>
    <name evidence="1" type="ORF">SAMN05421762_0236</name>
</gene>
<evidence type="ECO:0000313" key="2">
    <source>
        <dbReference type="Proteomes" id="UP000231644"/>
    </source>
</evidence>
<name>A0A1I1HG71_9RHOB</name>
<dbReference type="AlphaFoldDB" id="A0A1I1HG71"/>
<sequence>MAWAEDGYSRAIRWLKLALPLAALGLLSTVFMLSESNEASLEIPYSNIELDDEGLVERIVEPSFAGATERGDLITFTAQSARPEGDGVGVITASDVRGQLDLRSGGDITFRADSATLDQPAGTARMRGGVVVTSSAGYEARTEGLIAYLDDTRLESDSRIDGQGPMGTFTAGRMVVSATPEGAGTGEDVQLLFTDGVKLVYRPGSD</sequence>
<dbReference type="OrthoDB" id="7871110at2"/>
<protein>
    <submittedName>
        <fullName evidence="1">Lipopolysaccharide export system protein LptC</fullName>
    </submittedName>
</protein>
<dbReference type="STRING" id="517719.SAMN05421762_0236"/>